<organism evidence="7 8">
    <name type="scientific">Paenibacillus segetis</name>
    <dbReference type="NCBI Taxonomy" id="1325360"/>
    <lineage>
        <taxon>Bacteria</taxon>
        <taxon>Bacillati</taxon>
        <taxon>Bacillota</taxon>
        <taxon>Bacilli</taxon>
        <taxon>Bacillales</taxon>
        <taxon>Paenibacillaceae</taxon>
        <taxon>Paenibacillus</taxon>
    </lineage>
</organism>
<dbReference type="PROSITE" id="PS51063">
    <property type="entry name" value="HTH_CRP_2"/>
    <property type="match status" value="1"/>
</dbReference>
<keyword evidence="2" id="KW-0238">DNA-binding</keyword>
<dbReference type="Gene3D" id="1.10.10.10">
    <property type="entry name" value="Winged helix-like DNA-binding domain superfamily/Winged helix DNA-binding domain"/>
    <property type="match status" value="1"/>
</dbReference>
<reference evidence="8" key="1">
    <citation type="journal article" date="2019" name="Int. J. Syst. Evol. Microbiol.">
        <title>The Global Catalogue of Microorganisms (GCM) 10K type strain sequencing project: providing services to taxonomists for standard genome sequencing and annotation.</title>
        <authorList>
            <consortium name="The Broad Institute Genomics Platform"/>
            <consortium name="The Broad Institute Genome Sequencing Center for Infectious Disease"/>
            <person name="Wu L."/>
            <person name="Ma J."/>
        </authorList>
    </citation>
    <scope>NUCLEOTIDE SEQUENCE [LARGE SCALE GENOMIC DNA]</scope>
    <source>
        <strain evidence="8">CGMCC 1.12769</strain>
    </source>
</reference>
<evidence type="ECO:0000256" key="1">
    <source>
        <dbReference type="ARBA" id="ARBA00023015"/>
    </source>
</evidence>
<dbReference type="InterPro" id="IPR012318">
    <property type="entry name" value="HTH_CRP"/>
</dbReference>
<dbReference type="SUPFAM" id="SSF46785">
    <property type="entry name" value="Winged helix' DNA-binding domain"/>
    <property type="match status" value="1"/>
</dbReference>
<evidence type="ECO:0000256" key="4">
    <source>
        <dbReference type="ARBA" id="ARBA00023163"/>
    </source>
</evidence>
<dbReference type="InterPro" id="IPR036390">
    <property type="entry name" value="WH_DNA-bd_sf"/>
</dbReference>
<feature type="domain" description="HTH crp-type" evidence="6">
    <location>
        <begin position="151"/>
        <end position="215"/>
    </location>
</feature>
<evidence type="ECO:0000313" key="8">
    <source>
        <dbReference type="Proteomes" id="UP000659344"/>
    </source>
</evidence>
<evidence type="ECO:0000313" key="7">
    <source>
        <dbReference type="EMBL" id="GGH36309.1"/>
    </source>
</evidence>
<sequence>MHVLPEQKIRQIQQLFPSFSHVPDDSWNAAEILSITPSTPHSIREGHMLQHAMFIMGGQIRIFKISPTGREITLYRVSSGQSCVLMMASILGETEYEASVSIEENTEVLLLPVHVFRGWMDTIKPIRQYIYKQFIDRMTNVTQLLENIAFQPIPYRIAEYLILASANTDHILLTHEQLAIEIGTSREVITRVLRDFVNLGAIRLSRGKIKIIDHHILQNTLDRFV</sequence>
<keyword evidence="3" id="KW-0010">Activator</keyword>
<dbReference type="SUPFAM" id="SSF51206">
    <property type="entry name" value="cAMP-binding domain-like"/>
    <property type="match status" value="1"/>
</dbReference>
<dbReference type="Pfam" id="PF00027">
    <property type="entry name" value="cNMP_binding"/>
    <property type="match status" value="1"/>
</dbReference>
<feature type="domain" description="Cyclic nucleotide-binding" evidence="5">
    <location>
        <begin position="43"/>
        <end position="137"/>
    </location>
</feature>
<protein>
    <submittedName>
        <fullName evidence="7">Cyclic nucleotide-binding protein</fullName>
    </submittedName>
</protein>
<gene>
    <name evidence="7" type="ORF">GCM10008013_43100</name>
</gene>
<dbReference type="Gene3D" id="2.60.120.10">
    <property type="entry name" value="Jelly Rolls"/>
    <property type="match status" value="1"/>
</dbReference>
<dbReference type="InterPro" id="IPR036388">
    <property type="entry name" value="WH-like_DNA-bd_sf"/>
</dbReference>
<evidence type="ECO:0000259" key="6">
    <source>
        <dbReference type="PROSITE" id="PS51063"/>
    </source>
</evidence>
<keyword evidence="4" id="KW-0804">Transcription</keyword>
<dbReference type="EMBL" id="BMFT01000004">
    <property type="protein sequence ID" value="GGH36309.1"/>
    <property type="molecule type" value="Genomic_DNA"/>
</dbReference>
<dbReference type="RefSeq" id="WP_188541947.1">
    <property type="nucleotide sequence ID" value="NZ_BMFT01000004.1"/>
</dbReference>
<dbReference type="PANTHER" id="PTHR24567:SF74">
    <property type="entry name" value="HTH-TYPE TRANSCRIPTIONAL REGULATOR ARCR"/>
    <property type="match status" value="1"/>
</dbReference>
<dbReference type="PANTHER" id="PTHR24567">
    <property type="entry name" value="CRP FAMILY TRANSCRIPTIONAL REGULATORY PROTEIN"/>
    <property type="match status" value="1"/>
</dbReference>
<dbReference type="Pfam" id="PF13545">
    <property type="entry name" value="HTH_Crp_2"/>
    <property type="match status" value="1"/>
</dbReference>
<dbReference type="SMART" id="SM00419">
    <property type="entry name" value="HTH_CRP"/>
    <property type="match status" value="1"/>
</dbReference>
<proteinExistence type="predicted"/>
<dbReference type="InterPro" id="IPR050397">
    <property type="entry name" value="Env_Response_Regulators"/>
</dbReference>
<dbReference type="InterPro" id="IPR018490">
    <property type="entry name" value="cNMP-bd_dom_sf"/>
</dbReference>
<accession>A0ABQ1YRQ8</accession>
<evidence type="ECO:0000256" key="3">
    <source>
        <dbReference type="ARBA" id="ARBA00023159"/>
    </source>
</evidence>
<evidence type="ECO:0000256" key="2">
    <source>
        <dbReference type="ARBA" id="ARBA00023125"/>
    </source>
</evidence>
<keyword evidence="8" id="KW-1185">Reference proteome</keyword>
<comment type="caution">
    <text evidence="7">The sequence shown here is derived from an EMBL/GenBank/DDBJ whole genome shotgun (WGS) entry which is preliminary data.</text>
</comment>
<keyword evidence="1" id="KW-0805">Transcription regulation</keyword>
<dbReference type="InterPro" id="IPR014710">
    <property type="entry name" value="RmlC-like_jellyroll"/>
</dbReference>
<name>A0ABQ1YRQ8_9BACL</name>
<dbReference type="PROSITE" id="PS50042">
    <property type="entry name" value="CNMP_BINDING_3"/>
    <property type="match status" value="1"/>
</dbReference>
<dbReference type="Proteomes" id="UP000659344">
    <property type="component" value="Unassembled WGS sequence"/>
</dbReference>
<dbReference type="InterPro" id="IPR000595">
    <property type="entry name" value="cNMP-bd_dom"/>
</dbReference>
<evidence type="ECO:0000259" key="5">
    <source>
        <dbReference type="PROSITE" id="PS50042"/>
    </source>
</evidence>